<dbReference type="SUPFAM" id="SSF51197">
    <property type="entry name" value="Clavaminate synthase-like"/>
    <property type="match status" value="1"/>
</dbReference>
<dbReference type="InterPro" id="IPR027443">
    <property type="entry name" value="IPNS-like_sf"/>
</dbReference>
<evidence type="ECO:0000259" key="6">
    <source>
        <dbReference type="PROSITE" id="PS51471"/>
    </source>
</evidence>
<dbReference type="InterPro" id="IPR005123">
    <property type="entry name" value="Oxoglu/Fe-dep_dioxygenase_dom"/>
</dbReference>
<dbReference type="RefSeq" id="XP_002176333.1">
    <property type="nucleotide sequence ID" value="XM_002176297.1"/>
</dbReference>
<keyword evidence="4 5" id="KW-0408">Iron</keyword>
<evidence type="ECO:0000313" key="7">
    <source>
        <dbReference type="EMBL" id="EEC42725.1"/>
    </source>
</evidence>
<evidence type="ECO:0000256" key="5">
    <source>
        <dbReference type="RuleBase" id="RU003682"/>
    </source>
</evidence>
<dbReference type="InterPro" id="IPR026992">
    <property type="entry name" value="DIOX_N"/>
</dbReference>
<name>B7S442_PHATC</name>
<dbReference type="InterPro" id="IPR044861">
    <property type="entry name" value="IPNS-like_FE2OG_OXY"/>
</dbReference>
<evidence type="ECO:0000256" key="1">
    <source>
        <dbReference type="ARBA" id="ARBA00008056"/>
    </source>
</evidence>
<proteinExistence type="inferred from homology"/>
<dbReference type="AlphaFoldDB" id="B7S442"/>
<dbReference type="FunFam" id="2.60.120.330:FF:000006">
    <property type="entry name" value="2-oxoglutarate-Fe(II) type oxidoreductase hxnY"/>
    <property type="match status" value="1"/>
</dbReference>
<dbReference type="PRINTS" id="PR00682">
    <property type="entry name" value="IPNSYNTHASE"/>
</dbReference>
<dbReference type="Proteomes" id="UP000000759">
    <property type="component" value="Unassembled WGS sequence"/>
</dbReference>
<sequence length="336" mass="37758">MNSLSTRDELSISKIPSIRLDETDRESTVQKIRHACMNVGFFYLEGHGIEQSMFDTVLAQSKSFFGLPLASKRALSDKVMSRGYTGMEEETLDPSSQSKGDTKEGFYIGREIYPTDPQYNPAKFCGPNQWPDELLCSTHIECFSFRTTMELYFTTISAVALRVIQLLALAIGVDEHYFDSSFSDPLAVLRLLHYSGEPSRPEDGIFACGAHSDYGMITLLLTDSTPGLQIFTKDNIWLDAPPVAGALVVNLGDMLERWTNGIFRSTKHRVLTAGGTERYSIPFFYEPNFDTVVECLSECCDTEINPGKYPRTTSGQHLLEKYKQTHADFKPETKKN</sequence>
<comment type="similarity">
    <text evidence="1 5">Belongs to the iron/ascorbate-dependent oxidoreductase family.</text>
</comment>
<dbReference type="PANTHER" id="PTHR10209:SF867">
    <property type="entry name" value="2-OXOGLUTARATE (2OG) AND FE(II)-DEPENDENT OXYGENASE SUPERFAMILY PROTEIN"/>
    <property type="match status" value="1"/>
</dbReference>
<dbReference type="GO" id="GO:0016491">
    <property type="term" value="F:oxidoreductase activity"/>
    <property type="evidence" value="ECO:0007669"/>
    <property type="project" value="UniProtKB-KW"/>
</dbReference>
<dbReference type="GO" id="GO:0046872">
    <property type="term" value="F:metal ion binding"/>
    <property type="evidence" value="ECO:0007669"/>
    <property type="project" value="UniProtKB-KW"/>
</dbReference>
<reference evidence="7 8" key="1">
    <citation type="journal article" date="2008" name="Nature">
        <title>The Phaeodactylum genome reveals the evolutionary history of diatom genomes.</title>
        <authorList>
            <person name="Bowler C."/>
            <person name="Allen A.E."/>
            <person name="Badger J.H."/>
            <person name="Grimwood J."/>
            <person name="Jabbari K."/>
            <person name="Kuo A."/>
            <person name="Maheswari U."/>
            <person name="Martens C."/>
            <person name="Maumus F."/>
            <person name="Otillar R.P."/>
            <person name="Rayko E."/>
            <person name="Salamov A."/>
            <person name="Vandepoele K."/>
            <person name="Beszteri B."/>
            <person name="Gruber A."/>
            <person name="Heijde M."/>
            <person name="Katinka M."/>
            <person name="Mock T."/>
            <person name="Valentin K."/>
            <person name="Verret F."/>
            <person name="Berges J.A."/>
            <person name="Brownlee C."/>
            <person name="Cadoret J.P."/>
            <person name="Chiovitti A."/>
            <person name="Choi C.J."/>
            <person name="Coesel S."/>
            <person name="De Martino A."/>
            <person name="Detter J.C."/>
            <person name="Durkin C."/>
            <person name="Falciatore A."/>
            <person name="Fournet J."/>
            <person name="Haruta M."/>
            <person name="Huysman M.J."/>
            <person name="Jenkins B.D."/>
            <person name="Jiroutova K."/>
            <person name="Jorgensen R.E."/>
            <person name="Joubert Y."/>
            <person name="Kaplan A."/>
            <person name="Kroger N."/>
            <person name="Kroth P.G."/>
            <person name="La Roche J."/>
            <person name="Lindquist E."/>
            <person name="Lommer M."/>
            <person name="Martin-Jezequel V."/>
            <person name="Lopez P.J."/>
            <person name="Lucas S."/>
            <person name="Mangogna M."/>
            <person name="McGinnis K."/>
            <person name="Medlin L.K."/>
            <person name="Montsant A."/>
            <person name="Oudot-Le Secq M.P."/>
            <person name="Napoli C."/>
            <person name="Obornik M."/>
            <person name="Parker M.S."/>
            <person name="Petit J.L."/>
            <person name="Porcel B.M."/>
            <person name="Poulsen N."/>
            <person name="Robison M."/>
            <person name="Rychlewski L."/>
            <person name="Rynearson T.A."/>
            <person name="Schmutz J."/>
            <person name="Shapiro H."/>
            <person name="Siaut M."/>
            <person name="Stanley M."/>
            <person name="Sussman M.R."/>
            <person name="Taylor A.R."/>
            <person name="Vardi A."/>
            <person name="von Dassow P."/>
            <person name="Vyverman W."/>
            <person name="Willis A."/>
            <person name="Wyrwicz L.S."/>
            <person name="Rokhsar D.S."/>
            <person name="Weissenbach J."/>
            <person name="Armbrust E.V."/>
            <person name="Green B.R."/>
            <person name="Van de Peer Y."/>
            <person name="Grigoriev I.V."/>
        </authorList>
    </citation>
    <scope>NUCLEOTIDE SEQUENCE [LARGE SCALE GENOMIC DNA]</scope>
    <source>
        <strain evidence="7 8">CCAP 1055/1</strain>
    </source>
</reference>
<dbReference type="EMBL" id="DS999283">
    <property type="protein sequence ID" value="EEC42725.1"/>
    <property type="molecule type" value="Genomic_DNA"/>
</dbReference>
<evidence type="ECO:0000256" key="4">
    <source>
        <dbReference type="ARBA" id="ARBA00023004"/>
    </source>
</evidence>
<dbReference type="PANTHER" id="PTHR10209">
    <property type="entry name" value="OXIDOREDUCTASE, 2OG-FE II OXYGENASE FAMILY PROTEIN"/>
    <property type="match status" value="1"/>
</dbReference>
<dbReference type="PROSITE" id="PS51471">
    <property type="entry name" value="FE2OG_OXY"/>
    <property type="match status" value="1"/>
</dbReference>
<keyword evidence="3 5" id="KW-0560">Oxidoreductase</keyword>
<dbReference type="KEGG" id="pti:PHATRDRAFT_bd480"/>
<dbReference type="GeneID" id="7205091"/>
<feature type="domain" description="Fe2OG dioxygenase" evidence="6">
    <location>
        <begin position="184"/>
        <end position="287"/>
    </location>
</feature>
<reference evidence="8" key="2">
    <citation type="submission" date="2008-08" db="EMBL/GenBank/DDBJ databases">
        <authorList>
            <consortium name="Diatom Consortium"/>
            <person name="Grigoriev I."/>
            <person name="Grimwood J."/>
            <person name="Kuo A."/>
            <person name="Otillar R.P."/>
            <person name="Salamov A."/>
            <person name="Detter J.C."/>
            <person name="Lindquist E."/>
            <person name="Shapiro H."/>
            <person name="Lucas S."/>
            <person name="Glavina del Rio T."/>
            <person name="Pitluck S."/>
            <person name="Rokhsar D."/>
            <person name="Bowler C."/>
        </authorList>
    </citation>
    <scope>GENOME REANNOTATION</scope>
    <source>
        <strain evidence="8">CCAP 1055/1</strain>
    </source>
</reference>
<evidence type="ECO:0000256" key="3">
    <source>
        <dbReference type="ARBA" id="ARBA00023002"/>
    </source>
</evidence>
<keyword evidence="2 5" id="KW-0479">Metal-binding</keyword>
<protein>
    <recommendedName>
        <fullName evidence="6">Fe2OG dioxygenase domain-containing protein</fullName>
    </recommendedName>
</protein>
<dbReference type="PaxDb" id="2850-Phatrdraft480"/>
<dbReference type="Pfam" id="PF03171">
    <property type="entry name" value="2OG-FeII_Oxy"/>
    <property type="match status" value="1"/>
</dbReference>
<gene>
    <name evidence="7" type="ORF">PHATRDRAFT_bd480</name>
</gene>
<dbReference type="Gene3D" id="2.60.120.330">
    <property type="entry name" value="B-lactam Antibiotic, Isopenicillin N Synthase, Chain"/>
    <property type="match status" value="1"/>
</dbReference>
<dbReference type="OrthoDB" id="288590at2759"/>
<dbReference type="Pfam" id="PF14226">
    <property type="entry name" value="DIOX_N"/>
    <property type="match status" value="1"/>
</dbReference>
<dbReference type="InParanoid" id="B7S442"/>
<accession>B7S442</accession>
<dbReference type="eggNOG" id="KOG0143">
    <property type="taxonomic scope" value="Eukaryota"/>
</dbReference>
<evidence type="ECO:0000256" key="2">
    <source>
        <dbReference type="ARBA" id="ARBA00022723"/>
    </source>
</evidence>
<organism evidence="7 8">
    <name type="scientific">Phaeodactylum tricornutum (strain CCAP 1055/1)</name>
    <dbReference type="NCBI Taxonomy" id="556484"/>
    <lineage>
        <taxon>Eukaryota</taxon>
        <taxon>Sar</taxon>
        <taxon>Stramenopiles</taxon>
        <taxon>Ochrophyta</taxon>
        <taxon>Bacillariophyta</taxon>
        <taxon>Bacillariophyceae</taxon>
        <taxon>Bacillariophycidae</taxon>
        <taxon>Naviculales</taxon>
        <taxon>Phaeodactylaceae</taxon>
        <taxon>Phaeodactylum</taxon>
    </lineage>
</organism>
<keyword evidence="8" id="KW-1185">Reference proteome</keyword>
<evidence type="ECO:0000313" key="8">
    <source>
        <dbReference type="Proteomes" id="UP000000759"/>
    </source>
</evidence>